<evidence type="ECO:0000313" key="2">
    <source>
        <dbReference type="Proteomes" id="UP000471298"/>
    </source>
</evidence>
<name>A0A6N7EYS2_9GAMM</name>
<reference evidence="1 2" key="1">
    <citation type="submission" date="2019-10" db="EMBL/GenBank/DDBJ databases">
        <title>Cardiobacteriales fam. a chemoheterotrophic member of the order Cardiobacteriales, and proposal of Cardiobacteriales fam. nov.</title>
        <authorList>
            <person name="Wang C."/>
        </authorList>
    </citation>
    <scope>NUCLEOTIDE SEQUENCE [LARGE SCALE GENOMIC DNA]</scope>
    <source>
        <strain evidence="1 2">ML27</strain>
    </source>
</reference>
<keyword evidence="2" id="KW-1185">Reference proteome</keyword>
<dbReference type="AlphaFoldDB" id="A0A6N7EYS2"/>
<dbReference type="InParanoid" id="A0A6N7EYS2"/>
<protein>
    <submittedName>
        <fullName evidence="1">Uncharacterized protein</fullName>
    </submittedName>
</protein>
<evidence type="ECO:0000313" key="1">
    <source>
        <dbReference type="EMBL" id="MPV86529.1"/>
    </source>
</evidence>
<accession>A0A6N7EYS2</accession>
<proteinExistence type="predicted"/>
<dbReference type="EMBL" id="WHNW01000007">
    <property type="protein sequence ID" value="MPV86529.1"/>
    <property type="molecule type" value="Genomic_DNA"/>
</dbReference>
<dbReference type="Proteomes" id="UP000471298">
    <property type="component" value="Unassembled WGS sequence"/>
</dbReference>
<comment type="caution">
    <text evidence="1">The sequence shown here is derived from an EMBL/GenBank/DDBJ whole genome shotgun (WGS) entry which is preliminary data.</text>
</comment>
<organism evidence="1 2">
    <name type="scientific">Ostreibacterium oceani</name>
    <dbReference type="NCBI Taxonomy" id="2654998"/>
    <lineage>
        <taxon>Bacteria</taxon>
        <taxon>Pseudomonadati</taxon>
        <taxon>Pseudomonadota</taxon>
        <taxon>Gammaproteobacteria</taxon>
        <taxon>Cardiobacteriales</taxon>
        <taxon>Ostreibacteriaceae</taxon>
        <taxon>Ostreibacterium</taxon>
    </lineage>
</organism>
<gene>
    <name evidence="1" type="ORF">GCU85_07270</name>
</gene>
<sequence length="153" mass="17767">MKRFLFFMVALLSEGKANDCFLDSFIPESAVLKNVVNAENGCEVSFSLTETLMEEYLKKYEKIIIYMDEKGYKSCYGESLNAPISYMTTEDGEPIKKTHTVKIFYNEKTYSMTTYGMSKKDTEAYFRVFFRNNILSSRNEFISVSKLLEINCQ</sequence>
<dbReference type="RefSeq" id="WP_152810516.1">
    <property type="nucleotide sequence ID" value="NZ_WHNW01000007.1"/>
</dbReference>